<dbReference type="CDD" id="cd01949">
    <property type="entry name" value="GGDEF"/>
    <property type="match status" value="1"/>
</dbReference>
<dbReference type="PANTHER" id="PTHR45138:SF9">
    <property type="entry name" value="DIGUANYLATE CYCLASE DGCM-RELATED"/>
    <property type="match status" value="1"/>
</dbReference>
<dbReference type="GO" id="GO:0052621">
    <property type="term" value="F:diguanylate cyclase activity"/>
    <property type="evidence" value="ECO:0007669"/>
    <property type="project" value="TreeGrafter"/>
</dbReference>
<dbReference type="InterPro" id="IPR000700">
    <property type="entry name" value="PAS-assoc_C"/>
</dbReference>
<dbReference type="NCBIfam" id="TIGR00229">
    <property type="entry name" value="sensory_box"/>
    <property type="match status" value="1"/>
</dbReference>
<feature type="non-terminal residue" evidence="4">
    <location>
        <position position="265"/>
    </location>
</feature>
<dbReference type="Gene3D" id="3.30.70.270">
    <property type="match status" value="1"/>
</dbReference>
<evidence type="ECO:0008006" key="5">
    <source>
        <dbReference type="Google" id="ProtNLM"/>
    </source>
</evidence>
<feature type="domain" description="PAS" evidence="1">
    <location>
        <begin position="1"/>
        <end position="64"/>
    </location>
</feature>
<sequence length="265" mass="30276">ENASDLIWTMDLNLRYTYVSPSVKRMRGYSPEEVINTRVSETMTPASLEVIRKTFAEEMALEEREEKDTLRSRTLEAEMYRKDGSTVWTEIIVTFLRDKDDRPLGLLGVSRDITERKQVEKERASLHAELELRAITDSLTDLYNHAHFYQRLAEEVERSNRYGHGFAVVMMDINAFKRFNDSRGHQAGDKMLRLVADCIRSGLRRSDIPFRYGGDEFAAILPNADSSRAQVVVNRINKRIAARLKEMNNPAAAWLGVSAGVASFP</sequence>
<name>X0UBB8_9ZZZZ</name>
<organism evidence="4">
    <name type="scientific">marine sediment metagenome</name>
    <dbReference type="NCBI Taxonomy" id="412755"/>
    <lineage>
        <taxon>unclassified sequences</taxon>
        <taxon>metagenomes</taxon>
        <taxon>ecological metagenomes</taxon>
    </lineage>
</organism>
<comment type="caution">
    <text evidence="4">The sequence shown here is derived from an EMBL/GenBank/DDBJ whole genome shotgun (WGS) entry which is preliminary data.</text>
</comment>
<protein>
    <recommendedName>
        <fullName evidence="5">Diguanylate cyclase</fullName>
    </recommendedName>
</protein>
<dbReference type="InterPro" id="IPR000160">
    <property type="entry name" value="GGDEF_dom"/>
</dbReference>
<dbReference type="PROSITE" id="PS50113">
    <property type="entry name" value="PAC"/>
    <property type="match status" value="1"/>
</dbReference>
<dbReference type="InterPro" id="IPR000014">
    <property type="entry name" value="PAS"/>
</dbReference>
<dbReference type="GO" id="GO:0043709">
    <property type="term" value="P:cell adhesion involved in single-species biofilm formation"/>
    <property type="evidence" value="ECO:0007669"/>
    <property type="project" value="TreeGrafter"/>
</dbReference>
<dbReference type="Pfam" id="PF00990">
    <property type="entry name" value="GGDEF"/>
    <property type="match status" value="1"/>
</dbReference>
<feature type="non-terminal residue" evidence="4">
    <location>
        <position position="1"/>
    </location>
</feature>
<feature type="domain" description="GGDEF" evidence="3">
    <location>
        <begin position="164"/>
        <end position="265"/>
    </location>
</feature>
<dbReference type="AlphaFoldDB" id="X0UBB8"/>
<reference evidence="4" key="1">
    <citation type="journal article" date="2014" name="Front. Microbiol.">
        <title>High frequency of phylogenetically diverse reductive dehalogenase-homologous genes in deep subseafloor sedimentary metagenomes.</title>
        <authorList>
            <person name="Kawai M."/>
            <person name="Futagami T."/>
            <person name="Toyoda A."/>
            <person name="Takaki Y."/>
            <person name="Nishi S."/>
            <person name="Hori S."/>
            <person name="Arai W."/>
            <person name="Tsubouchi T."/>
            <person name="Morono Y."/>
            <person name="Uchiyama I."/>
            <person name="Ito T."/>
            <person name="Fujiyama A."/>
            <person name="Inagaki F."/>
            <person name="Takami H."/>
        </authorList>
    </citation>
    <scope>NUCLEOTIDE SEQUENCE</scope>
    <source>
        <strain evidence="4">Expedition CK06-06</strain>
    </source>
</reference>
<dbReference type="SMART" id="SM00086">
    <property type="entry name" value="PAC"/>
    <property type="match status" value="1"/>
</dbReference>
<dbReference type="SMART" id="SM00267">
    <property type="entry name" value="GGDEF"/>
    <property type="match status" value="1"/>
</dbReference>
<evidence type="ECO:0000313" key="4">
    <source>
        <dbReference type="EMBL" id="GAG03094.1"/>
    </source>
</evidence>
<dbReference type="SUPFAM" id="SSF55073">
    <property type="entry name" value="Nucleotide cyclase"/>
    <property type="match status" value="1"/>
</dbReference>
<dbReference type="Pfam" id="PF13426">
    <property type="entry name" value="PAS_9"/>
    <property type="match status" value="1"/>
</dbReference>
<evidence type="ECO:0000259" key="2">
    <source>
        <dbReference type="PROSITE" id="PS50113"/>
    </source>
</evidence>
<dbReference type="GO" id="GO:1902201">
    <property type="term" value="P:negative regulation of bacterial-type flagellum-dependent cell motility"/>
    <property type="evidence" value="ECO:0007669"/>
    <property type="project" value="TreeGrafter"/>
</dbReference>
<dbReference type="PROSITE" id="PS50112">
    <property type="entry name" value="PAS"/>
    <property type="match status" value="1"/>
</dbReference>
<feature type="domain" description="PAC" evidence="2">
    <location>
        <begin position="73"/>
        <end position="125"/>
    </location>
</feature>
<dbReference type="SUPFAM" id="SSF55785">
    <property type="entry name" value="PYP-like sensor domain (PAS domain)"/>
    <property type="match status" value="1"/>
</dbReference>
<gene>
    <name evidence="4" type="ORF">S01H1_43896</name>
</gene>
<dbReference type="PANTHER" id="PTHR45138">
    <property type="entry name" value="REGULATORY COMPONENTS OF SENSORY TRANSDUCTION SYSTEM"/>
    <property type="match status" value="1"/>
</dbReference>
<dbReference type="PROSITE" id="PS50887">
    <property type="entry name" value="GGDEF"/>
    <property type="match status" value="1"/>
</dbReference>
<dbReference type="InterPro" id="IPR043128">
    <property type="entry name" value="Rev_trsase/Diguanyl_cyclase"/>
</dbReference>
<dbReference type="InterPro" id="IPR029787">
    <property type="entry name" value="Nucleotide_cyclase"/>
</dbReference>
<proteinExistence type="predicted"/>
<dbReference type="Gene3D" id="3.30.450.20">
    <property type="entry name" value="PAS domain"/>
    <property type="match status" value="1"/>
</dbReference>
<evidence type="ECO:0000259" key="3">
    <source>
        <dbReference type="PROSITE" id="PS50887"/>
    </source>
</evidence>
<dbReference type="InterPro" id="IPR050469">
    <property type="entry name" value="Diguanylate_Cyclase"/>
</dbReference>
<dbReference type="CDD" id="cd00130">
    <property type="entry name" value="PAS"/>
    <property type="match status" value="1"/>
</dbReference>
<dbReference type="InterPro" id="IPR001610">
    <property type="entry name" value="PAC"/>
</dbReference>
<dbReference type="InterPro" id="IPR035965">
    <property type="entry name" value="PAS-like_dom_sf"/>
</dbReference>
<evidence type="ECO:0000259" key="1">
    <source>
        <dbReference type="PROSITE" id="PS50112"/>
    </source>
</evidence>
<accession>X0UBB8</accession>
<dbReference type="NCBIfam" id="TIGR00254">
    <property type="entry name" value="GGDEF"/>
    <property type="match status" value="1"/>
</dbReference>
<dbReference type="GO" id="GO:0005886">
    <property type="term" value="C:plasma membrane"/>
    <property type="evidence" value="ECO:0007669"/>
    <property type="project" value="TreeGrafter"/>
</dbReference>
<dbReference type="EMBL" id="BARS01027977">
    <property type="protein sequence ID" value="GAG03094.1"/>
    <property type="molecule type" value="Genomic_DNA"/>
</dbReference>